<dbReference type="PROSITE" id="PS00920">
    <property type="entry name" value="NITRIL_CHT_1"/>
    <property type="match status" value="1"/>
</dbReference>
<dbReference type="GO" id="GO:0016746">
    <property type="term" value="F:acyltransferase activity"/>
    <property type="evidence" value="ECO:0007669"/>
    <property type="project" value="UniProtKB-KW"/>
</dbReference>
<evidence type="ECO:0000256" key="4">
    <source>
        <dbReference type="ARBA" id="ARBA00039045"/>
    </source>
</evidence>
<comment type="similarity">
    <text evidence="1">Belongs to the carbon-nitrogen hydrolase superfamily. Nitrilase family.</text>
</comment>
<dbReference type="PANTHER" id="PTHR46044">
    <property type="entry name" value="NITRILASE"/>
    <property type="match status" value="1"/>
</dbReference>
<dbReference type="SUPFAM" id="SSF56317">
    <property type="entry name" value="Carbon-nitrogen hydrolase"/>
    <property type="match status" value="1"/>
</dbReference>
<feature type="active site" description="Proton acceptor" evidence="5">
    <location>
        <position position="45"/>
    </location>
</feature>
<dbReference type="Pfam" id="PF00795">
    <property type="entry name" value="CN_hydrolase"/>
    <property type="match status" value="1"/>
</dbReference>
<keyword evidence="2" id="KW-0378">Hydrolase</keyword>
<dbReference type="InterPro" id="IPR003010">
    <property type="entry name" value="C-N_Hydrolase"/>
</dbReference>
<protein>
    <recommendedName>
        <fullName evidence="4">nitrilase</fullName>
        <ecNumber evidence="4">3.5.5.1</ecNumber>
    </recommendedName>
</protein>
<keyword evidence="7" id="KW-0808">Transferase</keyword>
<name>A0A0G4NX15_PENC3</name>
<evidence type="ECO:0000259" key="6">
    <source>
        <dbReference type="PROSITE" id="PS50263"/>
    </source>
</evidence>
<dbReference type="AlphaFoldDB" id="A0A0G4NX15"/>
<dbReference type="PROSITE" id="PS50263">
    <property type="entry name" value="CN_HYDROLASE"/>
    <property type="match status" value="1"/>
</dbReference>
<evidence type="ECO:0000313" key="8">
    <source>
        <dbReference type="Proteomes" id="UP000053732"/>
    </source>
</evidence>
<dbReference type="PANTHER" id="PTHR46044:SF14">
    <property type="entry name" value="ARYLACETONITRILASE"/>
    <property type="match status" value="1"/>
</dbReference>
<gene>
    <name evidence="7" type="ORF">PCAMFM013_S002g000455</name>
</gene>
<dbReference type="STRING" id="1429867.A0A0G4NX15"/>
<reference evidence="7 8" key="1">
    <citation type="journal article" date="2014" name="Nat. Commun.">
        <title>Multiple recent horizontal transfers of a large genomic region in cheese making fungi.</title>
        <authorList>
            <person name="Cheeseman K."/>
            <person name="Ropars J."/>
            <person name="Renault P."/>
            <person name="Dupont J."/>
            <person name="Gouzy J."/>
            <person name="Branca A."/>
            <person name="Abraham A.L."/>
            <person name="Ceppi M."/>
            <person name="Conseiller E."/>
            <person name="Debuchy R."/>
            <person name="Malagnac F."/>
            <person name="Goarin A."/>
            <person name="Silar P."/>
            <person name="Lacoste S."/>
            <person name="Sallet E."/>
            <person name="Bensimon A."/>
            <person name="Giraud T."/>
            <person name="Brygoo Y."/>
        </authorList>
    </citation>
    <scope>NUCLEOTIDE SEQUENCE [LARGE SCALE GENOMIC DNA]</scope>
    <source>
        <strain evidence="8">FM 013</strain>
    </source>
</reference>
<dbReference type="Proteomes" id="UP000053732">
    <property type="component" value="Unassembled WGS sequence"/>
</dbReference>
<evidence type="ECO:0000313" key="7">
    <source>
        <dbReference type="EMBL" id="CRL18585.1"/>
    </source>
</evidence>
<evidence type="ECO:0000256" key="1">
    <source>
        <dbReference type="ARBA" id="ARBA00008129"/>
    </source>
</evidence>
<dbReference type="GO" id="GO:0016836">
    <property type="term" value="F:hydro-lyase activity"/>
    <property type="evidence" value="ECO:0007669"/>
    <property type="project" value="UniProtKB-ARBA"/>
</dbReference>
<dbReference type="Gene3D" id="3.60.110.10">
    <property type="entry name" value="Carbon-nitrogen hydrolase"/>
    <property type="match status" value="1"/>
</dbReference>
<keyword evidence="7" id="KW-0449">Lipoprotein</keyword>
<feature type="domain" description="CN hydrolase" evidence="6">
    <location>
        <begin position="5"/>
        <end position="283"/>
    </location>
</feature>
<keyword evidence="7" id="KW-0012">Acyltransferase</keyword>
<comment type="catalytic activity">
    <reaction evidence="3">
        <text>a nitrile + 2 H2O = a carboxylate + NH4(+)</text>
        <dbReference type="Rhea" id="RHEA:21724"/>
        <dbReference type="ChEBI" id="CHEBI:15377"/>
        <dbReference type="ChEBI" id="CHEBI:18379"/>
        <dbReference type="ChEBI" id="CHEBI:28938"/>
        <dbReference type="ChEBI" id="CHEBI:29067"/>
        <dbReference type="EC" id="3.5.5.1"/>
    </reaction>
</comment>
<dbReference type="EC" id="3.5.5.1" evidence="4"/>
<sequence>MGQQVRVAAVQAEPVWNDLEGGVQKVISIIDDAAKNGANVLGFPEVFIPGYPWTMYANSPYSNGDFFLEYLRNSMSKDSAEMKRICDAVKRAGIFVVLGYSERDNGSMYISQAFINTEGEIIHNRRKIKPTHVERAYWGTGEGDSLKSVVPTSFGRVGGLNCWEHTQPLLRYYEYEQDVDIHVASWPAVWERPAELKGKWPYSIGGTMSQRISQCLAFEGACVVLVCTQVISEQNAEKNRIVGWPYPQLPGGGFSMIFGADSEPLCEPLPAGTEGILYADIDLEDKMKSKQFLDVVGHYSRPDLLSLRVNKHPSRPVHYANDNEE</sequence>
<dbReference type="InterPro" id="IPR036526">
    <property type="entry name" value="C-N_Hydrolase_sf"/>
</dbReference>
<organism evidence="7 8">
    <name type="scientific">Penicillium camemberti (strain FM 013)</name>
    <dbReference type="NCBI Taxonomy" id="1429867"/>
    <lineage>
        <taxon>Eukaryota</taxon>
        <taxon>Fungi</taxon>
        <taxon>Dikarya</taxon>
        <taxon>Ascomycota</taxon>
        <taxon>Pezizomycotina</taxon>
        <taxon>Eurotiomycetes</taxon>
        <taxon>Eurotiomycetidae</taxon>
        <taxon>Eurotiales</taxon>
        <taxon>Aspergillaceae</taxon>
        <taxon>Penicillium</taxon>
    </lineage>
</organism>
<dbReference type="CDD" id="cd07564">
    <property type="entry name" value="nitrilases_CHs"/>
    <property type="match status" value="1"/>
</dbReference>
<evidence type="ECO:0000256" key="2">
    <source>
        <dbReference type="ARBA" id="ARBA00022801"/>
    </source>
</evidence>
<evidence type="ECO:0000256" key="5">
    <source>
        <dbReference type="PROSITE-ProRule" id="PRU10139"/>
    </source>
</evidence>
<dbReference type="PROSITE" id="PS00921">
    <property type="entry name" value="NITRIL_CHT_2"/>
    <property type="match status" value="1"/>
</dbReference>
<dbReference type="InterPro" id="IPR000132">
    <property type="entry name" value="Nitrilase/CN_hydratase_CS"/>
</dbReference>
<accession>A0A0G4NX15</accession>
<dbReference type="EMBL" id="HG793135">
    <property type="protein sequence ID" value="CRL18585.1"/>
    <property type="molecule type" value="Genomic_DNA"/>
</dbReference>
<dbReference type="InterPro" id="IPR044149">
    <property type="entry name" value="Nitrilases_CHs"/>
</dbReference>
<dbReference type="GO" id="GO:0000257">
    <property type="term" value="F:nitrilase activity"/>
    <property type="evidence" value="ECO:0007669"/>
    <property type="project" value="UniProtKB-EC"/>
</dbReference>
<keyword evidence="8" id="KW-1185">Reference proteome</keyword>
<proteinExistence type="inferred from homology"/>
<evidence type="ECO:0000256" key="3">
    <source>
        <dbReference type="ARBA" id="ARBA00036406"/>
    </source>
</evidence>